<accession>A0A0B8ZC44</accession>
<evidence type="ECO:0000256" key="1">
    <source>
        <dbReference type="SAM" id="Phobius"/>
    </source>
</evidence>
<keyword evidence="3" id="KW-1185">Reference proteome</keyword>
<name>A0A0B8ZC44_9SPHN</name>
<evidence type="ECO:0000313" key="2">
    <source>
        <dbReference type="EMBL" id="KHS43831.1"/>
    </source>
</evidence>
<organism evidence="2 3">
    <name type="scientific">Novosphingobium subterraneum</name>
    <dbReference type="NCBI Taxonomy" id="48936"/>
    <lineage>
        <taxon>Bacteria</taxon>
        <taxon>Pseudomonadati</taxon>
        <taxon>Pseudomonadota</taxon>
        <taxon>Alphaproteobacteria</taxon>
        <taxon>Sphingomonadales</taxon>
        <taxon>Sphingomonadaceae</taxon>
        <taxon>Novosphingobium</taxon>
    </lineage>
</organism>
<protein>
    <submittedName>
        <fullName evidence="2">Fatty acid desaturase</fullName>
    </submittedName>
</protein>
<sequence>MDGLRYFLIPVMTLAGVIGFLLGGSYVWLGAATF</sequence>
<dbReference type="AlphaFoldDB" id="A0A0B8ZC44"/>
<keyword evidence="1" id="KW-0472">Membrane</keyword>
<reference evidence="2 3" key="1">
    <citation type="submission" date="2014-10" db="EMBL/GenBank/DDBJ databases">
        <title>Draft genome sequence of Novosphingobium subterraneum DSM 12447.</title>
        <authorList>
            <person name="Gan H.M."/>
            <person name="Gan H.Y."/>
            <person name="Savka M.A."/>
        </authorList>
    </citation>
    <scope>NUCLEOTIDE SEQUENCE [LARGE SCALE GENOMIC DNA]</scope>
    <source>
        <strain evidence="2 3">DSM 12447</strain>
    </source>
</reference>
<comment type="caution">
    <text evidence="2">The sequence shown here is derived from an EMBL/GenBank/DDBJ whole genome shotgun (WGS) entry which is preliminary data.</text>
</comment>
<evidence type="ECO:0000313" key="3">
    <source>
        <dbReference type="Proteomes" id="UP000031338"/>
    </source>
</evidence>
<feature type="transmembrane region" description="Helical" evidence="1">
    <location>
        <begin position="6"/>
        <end position="29"/>
    </location>
</feature>
<proteinExistence type="predicted"/>
<dbReference type="Proteomes" id="UP000031338">
    <property type="component" value="Unassembled WGS sequence"/>
</dbReference>
<gene>
    <name evidence="2" type="ORF">NJ75_03650</name>
</gene>
<keyword evidence="1" id="KW-1133">Transmembrane helix</keyword>
<dbReference type="EMBL" id="JRVC01000021">
    <property type="protein sequence ID" value="KHS43831.1"/>
    <property type="molecule type" value="Genomic_DNA"/>
</dbReference>
<keyword evidence="1" id="KW-0812">Transmembrane</keyword>